<evidence type="ECO:0000313" key="1">
    <source>
        <dbReference type="EMBL" id="GGI55590.1"/>
    </source>
</evidence>
<gene>
    <name evidence="1" type="ORF">GCM10011430_27640</name>
</gene>
<protein>
    <submittedName>
        <fullName evidence="1">Uncharacterized protein</fullName>
    </submittedName>
</protein>
<accession>A0A8J3B5R2</accession>
<dbReference type="Proteomes" id="UP000627205">
    <property type="component" value="Unassembled WGS sequence"/>
</dbReference>
<organism evidence="1 2">
    <name type="scientific">Oxalicibacterium solurbis</name>
    <dbReference type="NCBI Taxonomy" id="69280"/>
    <lineage>
        <taxon>Bacteria</taxon>
        <taxon>Pseudomonadati</taxon>
        <taxon>Pseudomonadota</taxon>
        <taxon>Betaproteobacteria</taxon>
        <taxon>Burkholderiales</taxon>
        <taxon>Oxalobacteraceae</taxon>
        <taxon>Oxalicibacterium</taxon>
    </lineage>
</organism>
<sequence>MSAIEYCGYRIEVFVEEQDWGFASGQWRGGFRFWRDGGAAARACTISRTERSAYDARQKALRIAMSFIRAEIAMEEPQPDEQGRAASHRAVVRYA</sequence>
<dbReference type="EMBL" id="BMDP01000004">
    <property type="protein sequence ID" value="GGI55590.1"/>
    <property type="molecule type" value="Genomic_DNA"/>
</dbReference>
<evidence type="ECO:0000313" key="2">
    <source>
        <dbReference type="Proteomes" id="UP000627205"/>
    </source>
</evidence>
<dbReference type="RefSeq" id="WP_188422699.1">
    <property type="nucleotide sequence ID" value="NZ_BMDP01000004.1"/>
</dbReference>
<dbReference type="AlphaFoldDB" id="A0A8J3B5R2"/>
<reference evidence="1" key="2">
    <citation type="submission" date="2020-09" db="EMBL/GenBank/DDBJ databases">
        <authorList>
            <person name="Sun Q."/>
            <person name="Sedlacek I."/>
        </authorList>
    </citation>
    <scope>NUCLEOTIDE SEQUENCE</scope>
    <source>
        <strain evidence="1">CCM 7664</strain>
    </source>
</reference>
<reference evidence="1" key="1">
    <citation type="journal article" date="2014" name="Int. J. Syst. Evol. Microbiol.">
        <title>Complete genome sequence of Corynebacterium casei LMG S-19264T (=DSM 44701T), isolated from a smear-ripened cheese.</title>
        <authorList>
            <consortium name="US DOE Joint Genome Institute (JGI-PGF)"/>
            <person name="Walter F."/>
            <person name="Albersmeier A."/>
            <person name="Kalinowski J."/>
            <person name="Ruckert C."/>
        </authorList>
    </citation>
    <scope>NUCLEOTIDE SEQUENCE</scope>
    <source>
        <strain evidence="1">CCM 7664</strain>
    </source>
</reference>
<comment type="caution">
    <text evidence="1">The sequence shown here is derived from an EMBL/GenBank/DDBJ whole genome shotgun (WGS) entry which is preliminary data.</text>
</comment>
<proteinExistence type="predicted"/>
<name>A0A8J3B5R2_9BURK</name>
<keyword evidence="2" id="KW-1185">Reference proteome</keyword>